<keyword evidence="1" id="KW-1133">Transmembrane helix</keyword>
<name>A0A7W7M3M8_9MICC</name>
<feature type="transmembrane region" description="Helical" evidence="1">
    <location>
        <begin position="243"/>
        <end position="271"/>
    </location>
</feature>
<dbReference type="AlphaFoldDB" id="A0A7W7M3M8"/>
<keyword evidence="1" id="KW-0472">Membrane</keyword>
<feature type="transmembrane region" description="Helical" evidence="1">
    <location>
        <begin position="59"/>
        <end position="81"/>
    </location>
</feature>
<evidence type="ECO:0000313" key="2">
    <source>
        <dbReference type="EMBL" id="MBB4735769.1"/>
    </source>
</evidence>
<gene>
    <name evidence="2" type="ORF">HDA30_001277</name>
</gene>
<feature type="transmembrane region" description="Helical" evidence="1">
    <location>
        <begin position="102"/>
        <end position="123"/>
    </location>
</feature>
<dbReference type="Proteomes" id="UP000540191">
    <property type="component" value="Unassembled WGS sequence"/>
</dbReference>
<keyword evidence="3" id="KW-1185">Reference proteome</keyword>
<feature type="transmembrane region" description="Helical" evidence="1">
    <location>
        <begin position="170"/>
        <end position="188"/>
    </location>
</feature>
<feature type="transmembrane region" description="Helical" evidence="1">
    <location>
        <begin position="291"/>
        <end position="311"/>
    </location>
</feature>
<feature type="transmembrane region" description="Helical" evidence="1">
    <location>
        <begin position="323"/>
        <end position="343"/>
    </location>
</feature>
<feature type="transmembrane region" description="Helical" evidence="1">
    <location>
        <begin position="143"/>
        <end position="163"/>
    </location>
</feature>
<feature type="transmembrane region" description="Helical" evidence="1">
    <location>
        <begin position="355"/>
        <end position="373"/>
    </location>
</feature>
<dbReference type="PANTHER" id="PTHR37814:SF1">
    <property type="entry name" value="MEMBRANE PROTEIN"/>
    <property type="match status" value="1"/>
</dbReference>
<protein>
    <submittedName>
        <fullName evidence="2">Putative membrane protein YkvI</fullName>
    </submittedName>
</protein>
<dbReference type="RefSeq" id="WP_184241439.1">
    <property type="nucleotide sequence ID" value="NZ_JACHNA010000001.1"/>
</dbReference>
<feature type="transmembrane region" description="Helical" evidence="1">
    <location>
        <begin position="208"/>
        <end position="231"/>
    </location>
</feature>
<feature type="transmembrane region" description="Helical" evidence="1">
    <location>
        <begin position="25"/>
        <end position="47"/>
    </location>
</feature>
<sequence>MPASPASAAPSAAPADVGRTPRHSALGTALIIAGAQCSFFIGAAFATGQESMQYFTSHGWAGIVTVLAMTALFAWTMTSLTEWGRARHGQRAEPFTGICGPLIGWVLRLLSPLFLFLISVMMVAGAGATMSDAFGWPDWGGKVLLAAMLLLTLSMGFVGLVEVIGRLGPILVLLVAVVSAWILIRNWGELGNAAENLEKYQPAAAIDNPWVSMLMYSIAMLVIAVPFLAALGSNGEAPSRSTIPGGLIGALIFGVAMGVTALALLAALPLIHDSGAPMLVLGSDLNPTLGVAFALVAFLGIYSTAAPMLWTIADQMPGRESRLVHRLTGVALAVLALICGLVLDFSTLVGAIYPKVGYVGLLFFGILLVRQIISRSYSLAPRH</sequence>
<dbReference type="PANTHER" id="PTHR37814">
    <property type="entry name" value="CONSERVED MEMBRANE PROTEIN"/>
    <property type="match status" value="1"/>
</dbReference>
<accession>A0A7W7M3M8</accession>
<comment type="caution">
    <text evidence="2">The sequence shown here is derived from an EMBL/GenBank/DDBJ whole genome shotgun (WGS) entry which is preliminary data.</text>
</comment>
<reference evidence="2 3" key="1">
    <citation type="submission" date="2020-08" db="EMBL/GenBank/DDBJ databases">
        <title>Sequencing the genomes of 1000 actinobacteria strains.</title>
        <authorList>
            <person name="Klenk H.-P."/>
        </authorList>
    </citation>
    <scope>NUCLEOTIDE SEQUENCE [LARGE SCALE GENOMIC DNA]</scope>
    <source>
        <strain evidence="2 3">DSM 23974</strain>
    </source>
</reference>
<evidence type="ECO:0000313" key="3">
    <source>
        <dbReference type="Proteomes" id="UP000540191"/>
    </source>
</evidence>
<keyword evidence="1" id="KW-0812">Transmembrane</keyword>
<dbReference type="InterPro" id="IPR038728">
    <property type="entry name" value="YkvI-like"/>
</dbReference>
<organism evidence="2 3">
    <name type="scientific">Micrococcus cohnii</name>
    <dbReference type="NCBI Taxonomy" id="993416"/>
    <lineage>
        <taxon>Bacteria</taxon>
        <taxon>Bacillati</taxon>
        <taxon>Actinomycetota</taxon>
        <taxon>Actinomycetes</taxon>
        <taxon>Micrococcales</taxon>
        <taxon>Micrococcaceae</taxon>
        <taxon>Micrococcus</taxon>
    </lineage>
</organism>
<evidence type="ECO:0000256" key="1">
    <source>
        <dbReference type="SAM" id="Phobius"/>
    </source>
</evidence>
<dbReference type="EMBL" id="JACHNA010000001">
    <property type="protein sequence ID" value="MBB4735769.1"/>
    <property type="molecule type" value="Genomic_DNA"/>
</dbReference>
<proteinExistence type="predicted"/>